<keyword evidence="3 7" id="KW-0274">FAD</keyword>
<evidence type="ECO:0000256" key="8">
    <source>
        <dbReference type="RuleBase" id="RU003881"/>
    </source>
</evidence>
<feature type="domain" description="FAD/NAD(P)-binding" evidence="9">
    <location>
        <begin position="5"/>
        <end position="289"/>
    </location>
</feature>
<sequence length="305" mass="33016">MNSNYDIVIIGAGTAGLSAAIYGVRAGLSVLVVENQMHGGQIINTPDIVNYPGIEKISGYEFANQLYQHATNLGAKIIYEEISDLNLLGRIKTITAGTQTYYAKTVIIATGAKHRDLGCSGEEEWKGRGVSYCAICDGNFFQGQDVCVVGGGNTALEDALYLSKFCRTVHLIHRSKQFKASPMYVQQAQNTNNIVFHLEYEVTKISGTDQVQQVMISHKGQEETLSVVGVFVAIGSQPNNGMFSRWVEMDKYGYIVAGEDCKTNIPGVFVAGDTRTKKVRQLVTAAADGAVAATGCANFISHSFF</sequence>
<dbReference type="InterPro" id="IPR005982">
    <property type="entry name" value="Thioredox_Rdtase"/>
</dbReference>
<evidence type="ECO:0000256" key="5">
    <source>
        <dbReference type="ARBA" id="ARBA00023157"/>
    </source>
</evidence>
<keyword evidence="5" id="KW-1015">Disulfide bond</keyword>
<keyword evidence="4 7" id="KW-0560">Oxidoreductase</keyword>
<dbReference type="InterPro" id="IPR008255">
    <property type="entry name" value="Pyr_nucl-diS_OxRdtase_2_AS"/>
</dbReference>
<dbReference type="GO" id="GO:0004791">
    <property type="term" value="F:thioredoxin-disulfide reductase (NADPH) activity"/>
    <property type="evidence" value="ECO:0007669"/>
    <property type="project" value="UniProtKB-EC"/>
</dbReference>
<organism evidence="10 11">
    <name type="scientific">Clostridium facile</name>
    <dbReference type="NCBI Taxonomy" id="2763035"/>
    <lineage>
        <taxon>Bacteria</taxon>
        <taxon>Bacillati</taxon>
        <taxon>Bacillota</taxon>
        <taxon>Clostridia</taxon>
        <taxon>Eubacteriales</taxon>
        <taxon>Clostridiaceae</taxon>
        <taxon>Clostridium</taxon>
    </lineage>
</organism>
<dbReference type="PRINTS" id="PR00368">
    <property type="entry name" value="FADPNR"/>
</dbReference>
<comment type="caution">
    <text evidence="10">The sequence shown here is derived from an EMBL/GenBank/DDBJ whole genome shotgun (WGS) entry which is preliminary data.</text>
</comment>
<comment type="cofactor">
    <cofactor evidence="8">
        <name>FAD</name>
        <dbReference type="ChEBI" id="CHEBI:57692"/>
    </cofactor>
    <text evidence="8">Binds 1 FAD per subunit.</text>
</comment>
<dbReference type="InterPro" id="IPR036188">
    <property type="entry name" value="FAD/NAD-bd_sf"/>
</dbReference>
<comment type="catalytic activity">
    <reaction evidence="7">
        <text>[thioredoxin]-dithiol + NADP(+) = [thioredoxin]-disulfide + NADPH + H(+)</text>
        <dbReference type="Rhea" id="RHEA:20345"/>
        <dbReference type="Rhea" id="RHEA-COMP:10698"/>
        <dbReference type="Rhea" id="RHEA-COMP:10700"/>
        <dbReference type="ChEBI" id="CHEBI:15378"/>
        <dbReference type="ChEBI" id="CHEBI:29950"/>
        <dbReference type="ChEBI" id="CHEBI:50058"/>
        <dbReference type="ChEBI" id="CHEBI:57783"/>
        <dbReference type="ChEBI" id="CHEBI:58349"/>
        <dbReference type="EC" id="1.8.1.9"/>
    </reaction>
</comment>
<keyword evidence="6 7" id="KW-0676">Redox-active center</keyword>
<dbReference type="InterPro" id="IPR023753">
    <property type="entry name" value="FAD/NAD-binding_dom"/>
</dbReference>
<dbReference type="EMBL" id="JACOQK010000001">
    <property type="protein sequence ID" value="MBC5786631.1"/>
    <property type="molecule type" value="Genomic_DNA"/>
</dbReference>
<gene>
    <name evidence="10" type="primary">trxB</name>
    <name evidence="10" type="ORF">H8Z77_01135</name>
</gene>
<evidence type="ECO:0000313" key="11">
    <source>
        <dbReference type="Proteomes" id="UP000649151"/>
    </source>
</evidence>
<keyword evidence="11" id="KW-1185">Reference proteome</keyword>
<dbReference type="Proteomes" id="UP000649151">
    <property type="component" value="Unassembled WGS sequence"/>
</dbReference>
<evidence type="ECO:0000259" key="9">
    <source>
        <dbReference type="Pfam" id="PF07992"/>
    </source>
</evidence>
<dbReference type="RefSeq" id="WP_186995900.1">
    <property type="nucleotide sequence ID" value="NZ_JACOQK010000001.1"/>
</dbReference>
<evidence type="ECO:0000256" key="6">
    <source>
        <dbReference type="ARBA" id="ARBA00023284"/>
    </source>
</evidence>
<dbReference type="EC" id="1.8.1.9" evidence="7"/>
<dbReference type="InterPro" id="IPR050097">
    <property type="entry name" value="Ferredoxin-NADP_redctase_2"/>
</dbReference>
<evidence type="ECO:0000256" key="2">
    <source>
        <dbReference type="ARBA" id="ARBA00022630"/>
    </source>
</evidence>
<name>A0ABR7IND0_9CLOT</name>
<comment type="subunit">
    <text evidence="7">Homodimer.</text>
</comment>
<proteinExistence type="inferred from homology"/>
<evidence type="ECO:0000256" key="7">
    <source>
        <dbReference type="RuleBase" id="RU003880"/>
    </source>
</evidence>
<evidence type="ECO:0000256" key="3">
    <source>
        <dbReference type="ARBA" id="ARBA00022827"/>
    </source>
</evidence>
<keyword evidence="8" id="KW-0521">NADP</keyword>
<dbReference type="NCBIfam" id="TIGR01292">
    <property type="entry name" value="TRX_reduct"/>
    <property type="match status" value="1"/>
</dbReference>
<dbReference type="PANTHER" id="PTHR48105">
    <property type="entry name" value="THIOREDOXIN REDUCTASE 1-RELATED-RELATED"/>
    <property type="match status" value="1"/>
</dbReference>
<evidence type="ECO:0000256" key="4">
    <source>
        <dbReference type="ARBA" id="ARBA00023002"/>
    </source>
</evidence>
<evidence type="ECO:0000256" key="1">
    <source>
        <dbReference type="ARBA" id="ARBA00009333"/>
    </source>
</evidence>
<evidence type="ECO:0000313" key="10">
    <source>
        <dbReference type="EMBL" id="MBC5786631.1"/>
    </source>
</evidence>
<dbReference type="Pfam" id="PF07992">
    <property type="entry name" value="Pyr_redox_2"/>
    <property type="match status" value="1"/>
</dbReference>
<protein>
    <recommendedName>
        <fullName evidence="7">Thioredoxin reductase</fullName>
        <ecNumber evidence="7">1.8.1.9</ecNumber>
    </recommendedName>
</protein>
<dbReference type="PROSITE" id="PS00573">
    <property type="entry name" value="PYRIDINE_REDOX_2"/>
    <property type="match status" value="1"/>
</dbReference>
<comment type="similarity">
    <text evidence="1 7">Belongs to the class-II pyridine nucleotide-disulfide oxidoreductase family.</text>
</comment>
<dbReference type="SUPFAM" id="SSF51905">
    <property type="entry name" value="FAD/NAD(P)-binding domain"/>
    <property type="match status" value="1"/>
</dbReference>
<dbReference type="PRINTS" id="PR00469">
    <property type="entry name" value="PNDRDTASEII"/>
</dbReference>
<dbReference type="Gene3D" id="3.50.50.60">
    <property type="entry name" value="FAD/NAD(P)-binding domain"/>
    <property type="match status" value="2"/>
</dbReference>
<keyword evidence="2 7" id="KW-0285">Flavoprotein</keyword>
<accession>A0ABR7IND0</accession>
<reference evidence="10 11" key="1">
    <citation type="submission" date="2020-08" db="EMBL/GenBank/DDBJ databases">
        <title>Genome public.</title>
        <authorList>
            <person name="Liu C."/>
            <person name="Sun Q."/>
        </authorList>
    </citation>
    <scope>NUCLEOTIDE SEQUENCE [LARGE SCALE GENOMIC DNA]</scope>
    <source>
        <strain evidence="10 11">NSJ-27</strain>
    </source>
</reference>